<keyword evidence="3" id="KW-1185">Reference proteome</keyword>
<sequence>METVKPSVVANNRKSLSIVGANFGCQYYRPEARQNTVDFDTKKSEVEAGGNVELTTNRSTKRYIVKGYDVTSVSLGNDISGAPVVYINKGDKASEVAMPISPDLSKVGQVSEDAVSKALRGDTSIIFSDVEKLVKQCNAANQTEINRIERLKEDLNKEIQALNNAIANNVQKLDLYKREMSASAAAVEHVSVTITED</sequence>
<keyword evidence="1" id="KW-0175">Coiled coil</keyword>
<evidence type="ECO:0000256" key="1">
    <source>
        <dbReference type="SAM" id="Coils"/>
    </source>
</evidence>
<evidence type="ECO:0000313" key="3">
    <source>
        <dbReference type="Proteomes" id="UP000827408"/>
    </source>
</evidence>
<dbReference type="KEGG" id="vg:75687020"/>
<gene>
    <name evidence="2" type="primary">gp_67528</name>
</gene>
<feature type="coiled-coil region" evidence="1">
    <location>
        <begin position="134"/>
        <end position="179"/>
    </location>
</feature>
<organism evidence="2 3">
    <name type="scientific">uncultured phage cr61_1</name>
    <dbReference type="NCBI Taxonomy" id="2986417"/>
    <lineage>
        <taxon>Viruses</taxon>
        <taxon>Duplodnaviria</taxon>
        <taxon>Heunggongvirae</taxon>
        <taxon>Uroviricota</taxon>
        <taxon>Caudoviricetes</taxon>
        <taxon>Crassvirales</taxon>
        <taxon>Suoliviridae</taxon>
        <taxon>Oafivirinae</taxon>
        <taxon>Bohxovirus</taxon>
        <taxon>Bohxovirus oralis</taxon>
    </lineage>
</organism>
<proteinExistence type="predicted"/>
<dbReference type="EMBL" id="MZ130491">
    <property type="protein sequence ID" value="QWM90596.1"/>
    <property type="molecule type" value="Genomic_DNA"/>
</dbReference>
<name>A0AAE7V590_9CAUD</name>
<dbReference type="RefSeq" id="YP_010509536.1">
    <property type="nucleotide sequence ID" value="NC_067209.1"/>
</dbReference>
<evidence type="ECO:0000313" key="2">
    <source>
        <dbReference type="EMBL" id="QWM90596.1"/>
    </source>
</evidence>
<dbReference type="GeneID" id="75687020"/>
<dbReference type="Proteomes" id="UP000827408">
    <property type="component" value="Segment"/>
</dbReference>
<reference evidence="2 3" key="1">
    <citation type="submission" date="2021-04" db="EMBL/GenBank/DDBJ databases">
        <authorList>
            <person name="Shkoporov A.N."/>
            <person name="Stockdale S.R."/>
            <person name="Guerin E."/>
            <person name="Ross R.P."/>
            <person name="Hill C."/>
        </authorList>
    </citation>
    <scope>NUCLEOTIDE SEQUENCE [LARGE SCALE GENOMIC DNA]</scope>
    <source>
        <strain evidence="3">cr61_1</strain>
    </source>
</reference>
<accession>A0AAE7V590</accession>
<protein>
    <submittedName>
        <fullName evidence="2">Uncharacterized protein</fullName>
    </submittedName>
</protein>